<comment type="caution">
    <text evidence="3">The sequence shown here is derived from an EMBL/GenBank/DDBJ whole genome shotgun (WGS) entry which is preliminary data.</text>
</comment>
<feature type="compositionally biased region" description="Polar residues" evidence="1">
    <location>
        <begin position="58"/>
        <end position="81"/>
    </location>
</feature>
<dbReference type="Proteomes" id="UP001239462">
    <property type="component" value="Unassembled WGS sequence"/>
</dbReference>
<dbReference type="RefSeq" id="WP_289166575.1">
    <property type="nucleotide sequence ID" value="NZ_JASZZN010000024.1"/>
</dbReference>
<evidence type="ECO:0000313" key="3">
    <source>
        <dbReference type="EMBL" id="MDM4018680.1"/>
    </source>
</evidence>
<evidence type="ECO:0000256" key="1">
    <source>
        <dbReference type="SAM" id="MobiDB-lite"/>
    </source>
</evidence>
<keyword evidence="2" id="KW-1133">Transmembrane helix</keyword>
<keyword evidence="4" id="KW-1185">Reference proteome</keyword>
<reference evidence="3 4" key="1">
    <citation type="submission" date="2023-06" db="EMBL/GenBank/DDBJ databases">
        <title>Roseiconus lacunae JC819 isolated from Gulf of Mannar region, Tamil Nadu.</title>
        <authorList>
            <person name="Pk S."/>
            <person name="Ch S."/>
            <person name="Ch V.R."/>
        </authorList>
    </citation>
    <scope>NUCLEOTIDE SEQUENCE [LARGE SCALE GENOMIC DNA]</scope>
    <source>
        <strain evidence="3 4">JC819</strain>
    </source>
</reference>
<keyword evidence="2" id="KW-0472">Membrane</keyword>
<protein>
    <submittedName>
        <fullName evidence="3">Uncharacterized protein</fullName>
    </submittedName>
</protein>
<feature type="transmembrane region" description="Helical" evidence="2">
    <location>
        <begin position="405"/>
        <end position="427"/>
    </location>
</feature>
<evidence type="ECO:0000313" key="4">
    <source>
        <dbReference type="Proteomes" id="UP001239462"/>
    </source>
</evidence>
<organism evidence="3 4">
    <name type="scientific">Roseiconus lacunae</name>
    <dbReference type="NCBI Taxonomy" id="2605694"/>
    <lineage>
        <taxon>Bacteria</taxon>
        <taxon>Pseudomonadati</taxon>
        <taxon>Planctomycetota</taxon>
        <taxon>Planctomycetia</taxon>
        <taxon>Pirellulales</taxon>
        <taxon>Pirellulaceae</taxon>
        <taxon>Roseiconus</taxon>
    </lineage>
</organism>
<name>A0ABT7PQF2_9BACT</name>
<dbReference type="EMBL" id="JASZZN010000024">
    <property type="protein sequence ID" value="MDM4018680.1"/>
    <property type="molecule type" value="Genomic_DNA"/>
</dbReference>
<evidence type="ECO:0000256" key="2">
    <source>
        <dbReference type="SAM" id="Phobius"/>
    </source>
</evidence>
<accession>A0ABT7PQF2</accession>
<proteinExistence type="predicted"/>
<feature type="region of interest" description="Disordered" evidence="1">
    <location>
        <begin position="43"/>
        <end position="81"/>
    </location>
</feature>
<keyword evidence="2" id="KW-0812">Transmembrane</keyword>
<gene>
    <name evidence="3" type="ORF">QTN89_24720</name>
</gene>
<sequence length="465" mass="50483">MPPSGTARRLIRLAVAFALVIVVMRQARQPRLYQAFFSEAGHAAQSPDAESRTDGNLGLTNASKVMSSTEAASEQSIATSSPDNWPLAAAWVETMEVDLQRAWIQTLLMVQHHLREHPPGSDESFDWVGVSETQIKQSIELLRGVQAEQRGDDDTVATSTATVLDQLQTLSRLADQGRLSVSHLPRIQSWAAATLDALDRAALSRVQDGTFWTSVDSDAFYLQLARSDQLAIKRGRSGAVAIGTLPLLQQPDVYRGQTVRIEGSLRRATRIDAQPNRAGVKHYWKLWVIPNDGGVRPLVLIVPTLPESLRPILTDDGSLDPQAVQAHADQLIAVGRFIKRLPYRSSIGADIAPVVIGRIEATQADRLRQRSSASGIADGLDHPVGNHAKAANGGQSVSRLSAARWWGIAVAIIAGVGFAVVLMRRATAEAAHTRRMRRNSLDREGFDADLLAGDTTSQSTHKDPA</sequence>